<accession>A0A4Q7NGH9</accession>
<dbReference type="AlphaFoldDB" id="A0A4Q7NGH9"/>
<keyword evidence="5" id="KW-1185">Reference proteome</keyword>
<proteinExistence type="predicted"/>
<dbReference type="Gene3D" id="3.40.720.10">
    <property type="entry name" value="Alkaline Phosphatase, subunit A"/>
    <property type="match status" value="1"/>
</dbReference>
<evidence type="ECO:0000313" key="4">
    <source>
        <dbReference type="EMBL" id="RZS84025.1"/>
    </source>
</evidence>
<keyword evidence="2" id="KW-0378">Hydrolase</keyword>
<name>A0A4Q7NGH9_9BURK</name>
<evidence type="ECO:0000259" key="3">
    <source>
        <dbReference type="Pfam" id="PF00884"/>
    </source>
</evidence>
<dbReference type="InterPro" id="IPR017850">
    <property type="entry name" value="Alkaline_phosphatase_core_sf"/>
</dbReference>
<dbReference type="PANTHER" id="PTHR45953">
    <property type="entry name" value="IDURONATE 2-SULFATASE"/>
    <property type="match status" value="1"/>
</dbReference>
<dbReference type="CDD" id="cd16028">
    <property type="entry name" value="PMH"/>
    <property type="match status" value="1"/>
</dbReference>
<dbReference type="Pfam" id="PF00884">
    <property type="entry name" value="Sulfatase"/>
    <property type="match status" value="1"/>
</dbReference>
<evidence type="ECO:0000256" key="1">
    <source>
        <dbReference type="ARBA" id="ARBA00022723"/>
    </source>
</evidence>
<evidence type="ECO:0000313" key="5">
    <source>
        <dbReference type="Proteomes" id="UP000292445"/>
    </source>
</evidence>
<dbReference type="GO" id="GO:0005737">
    <property type="term" value="C:cytoplasm"/>
    <property type="evidence" value="ECO:0007669"/>
    <property type="project" value="TreeGrafter"/>
</dbReference>
<dbReference type="EMBL" id="SGXC01000001">
    <property type="protein sequence ID" value="RZS84025.1"/>
    <property type="molecule type" value="Genomic_DNA"/>
</dbReference>
<dbReference type="OrthoDB" id="9766107at2"/>
<dbReference type="SUPFAM" id="SSF53649">
    <property type="entry name" value="Alkaline phosphatase-like"/>
    <property type="match status" value="1"/>
</dbReference>
<evidence type="ECO:0000256" key="2">
    <source>
        <dbReference type="ARBA" id="ARBA00022801"/>
    </source>
</evidence>
<dbReference type="Proteomes" id="UP000292445">
    <property type="component" value="Unassembled WGS sequence"/>
</dbReference>
<comment type="caution">
    <text evidence="4">The sequence shown here is derived from an EMBL/GenBank/DDBJ whole genome shotgun (WGS) entry which is preliminary data.</text>
</comment>
<organism evidence="4 5">
    <name type="scientific">Pigmentiphaga kullae</name>
    <dbReference type="NCBI Taxonomy" id="151784"/>
    <lineage>
        <taxon>Bacteria</taxon>
        <taxon>Pseudomonadati</taxon>
        <taxon>Pseudomonadota</taxon>
        <taxon>Betaproteobacteria</taxon>
        <taxon>Burkholderiales</taxon>
        <taxon>Alcaligenaceae</taxon>
        <taxon>Pigmentiphaga</taxon>
    </lineage>
</organism>
<reference evidence="4 5" key="1">
    <citation type="submission" date="2019-02" db="EMBL/GenBank/DDBJ databases">
        <title>Genomic Encyclopedia of Type Strains, Phase IV (KMG-IV): sequencing the most valuable type-strain genomes for metagenomic binning, comparative biology and taxonomic classification.</title>
        <authorList>
            <person name="Goeker M."/>
        </authorList>
    </citation>
    <scope>NUCLEOTIDE SEQUENCE [LARGE SCALE GENOMIC DNA]</scope>
    <source>
        <strain evidence="4 5">K24</strain>
    </source>
</reference>
<gene>
    <name evidence="4" type="ORF">EV675_0027</name>
</gene>
<keyword evidence="1" id="KW-0479">Metal-binding</keyword>
<dbReference type="InterPro" id="IPR000917">
    <property type="entry name" value="Sulfatase_N"/>
</dbReference>
<sequence>MARNENGQTLLRESQLSKRVKNILFIMCDQLRADYLSCYGHKRLMTPNLDRLAARGMLFERAYVQSPVCGPSRMSYYTGRYVQAHGASWNFVPLKAGEMTMGDHLRPLGVRSVLVGKTHMRADLAGMSRLGIDPDSTVGVRIGECGFDPYERDDGIHPYSGHDPDPAYSDYLRRNGCDGDNPWEAWANTGTDSDGQARSGWFLKYSRLPARVPEQHSETPYMTRRAMDFMREAGDQPWCLHLSYIKPHWPYIVPEPYASMYGPQDVPPVVRSEAERRDPHPVYAAMMKHRVSRTFSQDGVREAVIPAYMGLIKQIDDQMGVLFSFMEEAGLMDSTMIVFTSDHGDYLGDHWMGEKDLFHEPVIRVPLIVYDPDPRADATRGTRCADLVEAVDLAPTFLDVCGGAPVPHVMDGRSLRPLLFGQRPADWRREVVCEYDYAFQDARIELGTAPRDAWMRMIFDGRWKYVVFEGYRPMLFDLASDPDEFVDLGASQAPEHEQARQRLHEALFRWALRPRQRVTVPDAAIESVEVQPRISEGGILIGYWDEDDLARARQSFKPRFSSTNPLVRSTLDRLTGKQGVPQ</sequence>
<protein>
    <submittedName>
        <fullName evidence="4">Arylsulfatase A-like enzyme</fullName>
    </submittedName>
</protein>
<dbReference type="FunFam" id="3.40.720.10:FF:000062">
    <property type="entry name" value="Probable sulfatase"/>
    <property type="match status" value="1"/>
</dbReference>
<dbReference type="GO" id="GO:0008484">
    <property type="term" value="F:sulfuric ester hydrolase activity"/>
    <property type="evidence" value="ECO:0007669"/>
    <property type="project" value="TreeGrafter"/>
</dbReference>
<feature type="domain" description="Sulfatase N-terminal" evidence="3">
    <location>
        <begin position="21"/>
        <end position="402"/>
    </location>
</feature>
<dbReference type="PANTHER" id="PTHR45953:SF1">
    <property type="entry name" value="IDURONATE 2-SULFATASE"/>
    <property type="match status" value="1"/>
</dbReference>
<dbReference type="GO" id="GO:0046872">
    <property type="term" value="F:metal ion binding"/>
    <property type="evidence" value="ECO:0007669"/>
    <property type="project" value="UniProtKB-KW"/>
</dbReference>